<gene>
    <name evidence="1" type="ORF">EET67_10595</name>
</gene>
<dbReference type="SUPFAM" id="SSF109854">
    <property type="entry name" value="DinB/YfiT-like putative metalloenzymes"/>
    <property type="match status" value="1"/>
</dbReference>
<dbReference type="InterPro" id="IPR018531">
    <property type="entry name" value="DUF1993"/>
</dbReference>
<reference evidence="1 2" key="1">
    <citation type="submission" date="2018-11" db="EMBL/GenBank/DDBJ databases">
        <title>Pseudaminobacter arsenicus sp. nov., an arsenic-resistant bacterium isolated from arsenic-rich aquifers.</title>
        <authorList>
            <person name="Mu Y."/>
        </authorList>
    </citation>
    <scope>NUCLEOTIDE SEQUENCE [LARGE SCALE GENOMIC DNA]</scope>
    <source>
        <strain evidence="1 2">CB3</strain>
    </source>
</reference>
<dbReference type="OrthoDB" id="338237at2"/>
<evidence type="ECO:0000313" key="1">
    <source>
        <dbReference type="EMBL" id="RUM98049.1"/>
    </source>
</evidence>
<sequence>MTLSMYQASVPVFLSMLENLSNILSRAEADATERRIDPNIFLTARLAPDMFALARQVQIATDHAKGAPSRLAGREVPRYEDTEATFGELQARIEKTRNYLKTFEQKDIDGSEDRVIEIKGGGRLFSFSGAQYLLHYALPNFYFHVTTAYDILRHNGVDLHKRDFIGGS</sequence>
<protein>
    <submittedName>
        <fullName evidence="1">DUF1993 family protein</fullName>
    </submittedName>
</protein>
<name>A0A432V7D6_9HYPH</name>
<keyword evidence="2" id="KW-1185">Reference proteome</keyword>
<dbReference type="EMBL" id="RKST01000008">
    <property type="protein sequence ID" value="RUM98049.1"/>
    <property type="molecule type" value="Genomic_DNA"/>
</dbReference>
<accession>A0A432V7D6</accession>
<dbReference type="Gene3D" id="1.20.120.450">
    <property type="entry name" value="dinb family like domain"/>
    <property type="match status" value="1"/>
</dbReference>
<proteinExistence type="predicted"/>
<dbReference type="Proteomes" id="UP000281647">
    <property type="component" value="Unassembled WGS sequence"/>
</dbReference>
<dbReference type="PANTHER" id="PTHR36922">
    <property type="entry name" value="BLL2446 PROTEIN"/>
    <property type="match status" value="1"/>
</dbReference>
<dbReference type="AlphaFoldDB" id="A0A432V7D6"/>
<dbReference type="RefSeq" id="WP_128626921.1">
    <property type="nucleotide sequence ID" value="NZ_RKST01000008.1"/>
</dbReference>
<evidence type="ECO:0000313" key="2">
    <source>
        <dbReference type="Proteomes" id="UP000281647"/>
    </source>
</evidence>
<comment type="caution">
    <text evidence="1">The sequence shown here is derived from an EMBL/GenBank/DDBJ whole genome shotgun (WGS) entry which is preliminary data.</text>
</comment>
<organism evidence="1 2">
    <name type="scientific">Borborobacter arsenicus</name>
    <dbReference type="NCBI Taxonomy" id="1851146"/>
    <lineage>
        <taxon>Bacteria</taxon>
        <taxon>Pseudomonadati</taxon>
        <taxon>Pseudomonadota</taxon>
        <taxon>Alphaproteobacteria</taxon>
        <taxon>Hyphomicrobiales</taxon>
        <taxon>Phyllobacteriaceae</taxon>
        <taxon>Borborobacter</taxon>
    </lineage>
</organism>
<dbReference type="Pfam" id="PF09351">
    <property type="entry name" value="DUF1993"/>
    <property type="match status" value="1"/>
</dbReference>
<dbReference type="PANTHER" id="PTHR36922:SF1">
    <property type="entry name" value="DUF1993 DOMAIN-CONTAINING PROTEIN"/>
    <property type="match status" value="1"/>
</dbReference>
<dbReference type="InterPro" id="IPR034660">
    <property type="entry name" value="DinB/YfiT-like"/>
</dbReference>